<proteinExistence type="predicted"/>
<accession>A0A1M5RL43</accession>
<organism evidence="2 3">
    <name type="scientific">Jatrophihabitans endophyticus</name>
    <dbReference type="NCBI Taxonomy" id="1206085"/>
    <lineage>
        <taxon>Bacteria</taxon>
        <taxon>Bacillati</taxon>
        <taxon>Actinomycetota</taxon>
        <taxon>Actinomycetes</taxon>
        <taxon>Jatrophihabitantales</taxon>
        <taxon>Jatrophihabitantaceae</taxon>
        <taxon>Jatrophihabitans</taxon>
    </lineage>
</organism>
<feature type="domain" description="Beta-lactamase-related" evidence="1">
    <location>
        <begin position="25"/>
        <end position="278"/>
    </location>
</feature>
<dbReference type="PROSITE" id="PS00146">
    <property type="entry name" value="BETA_LACTAMASE_A"/>
    <property type="match status" value="1"/>
</dbReference>
<dbReference type="AlphaFoldDB" id="A0A1M5RL43"/>
<dbReference type="PANTHER" id="PTHR43283">
    <property type="entry name" value="BETA-LACTAMASE-RELATED"/>
    <property type="match status" value="1"/>
</dbReference>
<dbReference type="PANTHER" id="PTHR43283:SF15">
    <property type="entry name" value="CONSERVED PROTEIN"/>
    <property type="match status" value="1"/>
</dbReference>
<name>A0A1M5RL43_9ACTN</name>
<dbReference type="OrthoDB" id="3336932at2"/>
<keyword evidence="3" id="KW-1185">Reference proteome</keyword>
<sequence length="286" mass="29493">MTGGAGSGRSGGGSRALVGLDGWPVPTAAAAVVGPDGVLATHGRVDHEFALASVTKPLAALAVLVAVEEEAVSLDDPADADLLPGATLRHLLAHASGVAADERRRERPPGDRRVYSNAGFELAGDLVTRATGIPFADYLREAVFEPLGMRSSDLAGSPAHAGRSTVADLAHVVSELLAPSGLLGAATLTALREVQFPGLRGVLPGYGGQSPNDWGLGFELRGDKSPHWTGSHNSPATYGHFGQRGTMFWVDPEAGLALVALADRDFGDWARAAWPALADAVLAEFG</sequence>
<dbReference type="Gene3D" id="3.40.710.10">
    <property type="entry name" value="DD-peptidase/beta-lactamase superfamily"/>
    <property type="match status" value="1"/>
</dbReference>
<dbReference type="EMBL" id="FQVU01000005">
    <property type="protein sequence ID" value="SHH26846.1"/>
    <property type="molecule type" value="Genomic_DNA"/>
</dbReference>
<gene>
    <name evidence="2" type="ORF">SAMN05443575_3578</name>
</gene>
<dbReference type="STRING" id="1206085.SAMN05443575_3578"/>
<dbReference type="RefSeq" id="WP_073391763.1">
    <property type="nucleotide sequence ID" value="NZ_FQVU01000005.1"/>
</dbReference>
<dbReference type="Pfam" id="PF00144">
    <property type="entry name" value="Beta-lactamase"/>
    <property type="match status" value="1"/>
</dbReference>
<dbReference type="InterPro" id="IPR023650">
    <property type="entry name" value="Beta-lactam_class-A_AS"/>
</dbReference>
<dbReference type="SUPFAM" id="SSF56601">
    <property type="entry name" value="beta-lactamase/transpeptidase-like"/>
    <property type="match status" value="1"/>
</dbReference>
<dbReference type="Proteomes" id="UP000186132">
    <property type="component" value="Unassembled WGS sequence"/>
</dbReference>
<evidence type="ECO:0000259" key="1">
    <source>
        <dbReference type="Pfam" id="PF00144"/>
    </source>
</evidence>
<dbReference type="InterPro" id="IPR012338">
    <property type="entry name" value="Beta-lactam/transpept-like"/>
</dbReference>
<dbReference type="InterPro" id="IPR001466">
    <property type="entry name" value="Beta-lactam-related"/>
</dbReference>
<dbReference type="InterPro" id="IPR050789">
    <property type="entry name" value="Diverse_Enzym_Activities"/>
</dbReference>
<evidence type="ECO:0000313" key="2">
    <source>
        <dbReference type="EMBL" id="SHH26846.1"/>
    </source>
</evidence>
<reference evidence="2 3" key="1">
    <citation type="submission" date="2016-11" db="EMBL/GenBank/DDBJ databases">
        <authorList>
            <person name="Jaros S."/>
            <person name="Januszkiewicz K."/>
            <person name="Wedrychowicz H."/>
        </authorList>
    </citation>
    <scope>NUCLEOTIDE SEQUENCE [LARGE SCALE GENOMIC DNA]</scope>
    <source>
        <strain evidence="2 3">DSM 45627</strain>
    </source>
</reference>
<protein>
    <submittedName>
        <fullName evidence="2">CubicO group peptidase, beta-lactamase class C family</fullName>
    </submittedName>
</protein>
<evidence type="ECO:0000313" key="3">
    <source>
        <dbReference type="Proteomes" id="UP000186132"/>
    </source>
</evidence>